<dbReference type="Proteomes" id="UP000654482">
    <property type="component" value="Unassembled WGS sequence"/>
</dbReference>
<evidence type="ECO:0000313" key="1">
    <source>
        <dbReference type="EMBL" id="MBE9117418.1"/>
    </source>
</evidence>
<reference evidence="1" key="1">
    <citation type="submission" date="2020-10" db="EMBL/GenBank/DDBJ databases">
        <authorList>
            <person name="Castelo-Branco R."/>
            <person name="Eusebio N."/>
            <person name="Adriana R."/>
            <person name="Vieira A."/>
            <person name="Brugerolle De Fraissinette N."/>
            <person name="Rezende De Castro R."/>
            <person name="Schneider M.P."/>
            <person name="Vasconcelos V."/>
            <person name="Leao P.N."/>
        </authorList>
    </citation>
    <scope>NUCLEOTIDE SEQUENCE</scope>
    <source>
        <strain evidence="1">LEGE 07157</strain>
    </source>
</reference>
<name>A0A8J7IVN8_9CYAN</name>
<dbReference type="EMBL" id="JADEWZ010000024">
    <property type="protein sequence ID" value="MBE9117418.1"/>
    <property type="molecule type" value="Genomic_DNA"/>
</dbReference>
<sequence length="256" mass="28426">MSLRLCIRQCQNLKSLPLIMHHPAQNSLIRMLRLGTVVLVPAGLALLSLPHPAKAAWNPFEICSLELIEENINAAEAALACAEALEPTDLSLCVLKINGLTPIDSKSALRACFRDRRPLELAECVVDITQEIEEQQLSSRYDAEPIEVNLGESVSPELVEGESGDIRLNVQPGMTFPWRSGEVIELQPGTLKLETNTVETHSQKTLDHCRRSLLPKRFSECVIGLRRSAKLPTDRALNTCIEAEDFPRNLFPFVAN</sequence>
<dbReference type="RefSeq" id="WP_194030502.1">
    <property type="nucleotide sequence ID" value="NZ_JADEWZ010000024.1"/>
</dbReference>
<proteinExistence type="predicted"/>
<accession>A0A8J7IVN8</accession>
<evidence type="ECO:0000313" key="2">
    <source>
        <dbReference type="Proteomes" id="UP000654482"/>
    </source>
</evidence>
<protein>
    <submittedName>
        <fullName evidence="1">Uncharacterized protein</fullName>
    </submittedName>
</protein>
<comment type="caution">
    <text evidence="1">The sequence shown here is derived from an EMBL/GenBank/DDBJ whole genome shotgun (WGS) entry which is preliminary data.</text>
</comment>
<dbReference type="AlphaFoldDB" id="A0A8J7IVN8"/>
<keyword evidence="2" id="KW-1185">Reference proteome</keyword>
<organism evidence="1 2">
    <name type="scientific">Lusitaniella coriacea LEGE 07157</name>
    <dbReference type="NCBI Taxonomy" id="945747"/>
    <lineage>
        <taxon>Bacteria</taxon>
        <taxon>Bacillati</taxon>
        <taxon>Cyanobacteriota</taxon>
        <taxon>Cyanophyceae</taxon>
        <taxon>Spirulinales</taxon>
        <taxon>Lusitaniellaceae</taxon>
        <taxon>Lusitaniella</taxon>
    </lineage>
</organism>
<gene>
    <name evidence="1" type="ORF">IQ249_16075</name>
</gene>